<organism evidence="2 3">
    <name type="scientific">Keguizhuia sedimenti</name>
    <dbReference type="NCBI Taxonomy" id="3064264"/>
    <lineage>
        <taxon>Bacteria</taxon>
        <taxon>Pseudomonadati</taxon>
        <taxon>Pseudomonadota</taxon>
        <taxon>Betaproteobacteria</taxon>
        <taxon>Burkholderiales</taxon>
        <taxon>Oxalobacteraceae</taxon>
        <taxon>Keguizhuia</taxon>
    </lineage>
</organism>
<feature type="region of interest" description="Disordered" evidence="1">
    <location>
        <begin position="36"/>
        <end position="59"/>
    </location>
</feature>
<protein>
    <recommendedName>
        <fullName evidence="4">Lipoprotein</fullName>
    </recommendedName>
</protein>
<dbReference type="EMBL" id="JAUYVH010000003">
    <property type="protein sequence ID" value="MDQ9170399.1"/>
    <property type="molecule type" value="Genomic_DNA"/>
</dbReference>
<evidence type="ECO:0000313" key="3">
    <source>
        <dbReference type="Proteomes" id="UP001225596"/>
    </source>
</evidence>
<proteinExistence type="predicted"/>
<name>A0ABU1BNF6_9BURK</name>
<evidence type="ECO:0000313" key="2">
    <source>
        <dbReference type="EMBL" id="MDQ9170399.1"/>
    </source>
</evidence>
<evidence type="ECO:0000256" key="1">
    <source>
        <dbReference type="SAM" id="MobiDB-lite"/>
    </source>
</evidence>
<reference evidence="2 3" key="1">
    <citation type="submission" date="2023-08" db="EMBL/GenBank/DDBJ databases">
        <title>Oxalobacteraceae gen .nov., isolated from river sludge outside the plant.</title>
        <authorList>
            <person name="Zhao S.Y."/>
        </authorList>
    </citation>
    <scope>NUCLEOTIDE SEQUENCE [LARGE SCALE GENOMIC DNA]</scope>
    <source>
        <strain evidence="2 3">R-40</strain>
    </source>
</reference>
<gene>
    <name evidence="2" type="ORF">Q8A64_08235</name>
</gene>
<dbReference type="Proteomes" id="UP001225596">
    <property type="component" value="Unassembled WGS sequence"/>
</dbReference>
<dbReference type="RefSeq" id="WP_338436320.1">
    <property type="nucleotide sequence ID" value="NZ_JAUYVH010000003.1"/>
</dbReference>
<keyword evidence="3" id="KW-1185">Reference proteome</keyword>
<evidence type="ECO:0008006" key="4">
    <source>
        <dbReference type="Google" id="ProtNLM"/>
    </source>
</evidence>
<sequence length="59" mass="6093">MPYIFAILMTAVLAGCTVTPPSVRVASPVPVIAVETSDHGHSHGNGQHCPPGQAKKGRC</sequence>
<comment type="caution">
    <text evidence="2">The sequence shown here is derived from an EMBL/GenBank/DDBJ whole genome shotgun (WGS) entry which is preliminary data.</text>
</comment>
<accession>A0ABU1BNF6</accession>